<comment type="caution">
    <text evidence="3">The sequence shown here is derived from an EMBL/GenBank/DDBJ whole genome shotgun (WGS) entry which is preliminary data.</text>
</comment>
<dbReference type="PANTHER" id="PTHR46348">
    <property type="entry name" value="DELETED IN LUNG AND ESOPHAGEAL CANCER PROTEIN 1"/>
    <property type="match status" value="1"/>
</dbReference>
<evidence type="ECO:0000313" key="4">
    <source>
        <dbReference type="Proteomes" id="UP001460270"/>
    </source>
</evidence>
<proteinExistence type="predicted"/>
<dbReference type="GO" id="GO:0008285">
    <property type="term" value="P:negative regulation of cell population proliferation"/>
    <property type="evidence" value="ECO:0007669"/>
    <property type="project" value="InterPro"/>
</dbReference>
<dbReference type="GO" id="GO:0005737">
    <property type="term" value="C:cytoplasm"/>
    <property type="evidence" value="ECO:0007669"/>
    <property type="project" value="TreeGrafter"/>
</dbReference>
<name>A0AAW0MM42_9GOBI</name>
<accession>A0AAW0MM42</accession>
<feature type="domain" description="Deleted in lung and esophageal cancer protein 1 Ig-like" evidence="2">
    <location>
        <begin position="274"/>
        <end position="361"/>
    </location>
</feature>
<dbReference type="InterPro" id="IPR033304">
    <property type="entry name" value="DLEC1"/>
</dbReference>
<dbReference type="Pfam" id="PF23277">
    <property type="entry name" value="Ig_Dlec1_1"/>
    <property type="match status" value="1"/>
</dbReference>
<gene>
    <name evidence="3" type="ORF">WMY93_030232</name>
</gene>
<dbReference type="GO" id="GO:0015631">
    <property type="term" value="F:tubulin binding"/>
    <property type="evidence" value="ECO:0007669"/>
    <property type="project" value="TreeGrafter"/>
</dbReference>
<dbReference type="GO" id="GO:0005929">
    <property type="term" value="C:cilium"/>
    <property type="evidence" value="ECO:0007669"/>
    <property type="project" value="TreeGrafter"/>
</dbReference>
<protein>
    <recommendedName>
        <fullName evidence="2">Deleted in lung and esophageal cancer protein 1 Ig-like domain-containing protein</fullName>
    </recommendedName>
</protein>
<evidence type="ECO:0000256" key="1">
    <source>
        <dbReference type="SAM" id="MobiDB-lite"/>
    </source>
</evidence>
<dbReference type="InterPro" id="IPR059041">
    <property type="entry name" value="Ig_DLEC1_1"/>
</dbReference>
<evidence type="ECO:0000259" key="2">
    <source>
        <dbReference type="Pfam" id="PF23277"/>
    </source>
</evidence>
<dbReference type="Pfam" id="PF23316">
    <property type="entry name" value="Ig_DLEC1_6th"/>
    <property type="match status" value="1"/>
</dbReference>
<organism evidence="3 4">
    <name type="scientific">Mugilogobius chulae</name>
    <name type="common">yellowstripe goby</name>
    <dbReference type="NCBI Taxonomy" id="88201"/>
    <lineage>
        <taxon>Eukaryota</taxon>
        <taxon>Metazoa</taxon>
        <taxon>Chordata</taxon>
        <taxon>Craniata</taxon>
        <taxon>Vertebrata</taxon>
        <taxon>Euteleostomi</taxon>
        <taxon>Actinopterygii</taxon>
        <taxon>Neopterygii</taxon>
        <taxon>Teleostei</taxon>
        <taxon>Neoteleostei</taxon>
        <taxon>Acanthomorphata</taxon>
        <taxon>Gobiaria</taxon>
        <taxon>Gobiiformes</taxon>
        <taxon>Gobioidei</taxon>
        <taxon>Gobiidae</taxon>
        <taxon>Gobionellinae</taxon>
        <taxon>Mugilogobius</taxon>
    </lineage>
</organism>
<dbReference type="InterPro" id="IPR013783">
    <property type="entry name" value="Ig-like_fold"/>
</dbReference>
<dbReference type="PANTHER" id="PTHR46348:SF1">
    <property type="entry name" value="DELETED IN LUNG AND ESOPHAGEAL CANCER PROTEIN 1"/>
    <property type="match status" value="1"/>
</dbReference>
<dbReference type="Proteomes" id="UP001460270">
    <property type="component" value="Unassembled WGS sequence"/>
</dbReference>
<sequence length="1374" mass="153338">MEHASCSDPTVDSHKPASEKSQDISHVLESIFKETYAKDIIGEDTLTNLIKTKSGKNSYHDRYVEELQQTYTEYNECIQEIDVLESHIIQLEKIKHNFLEGFSENKSVITVQSVFPQCVDKDLLEMNNLISPWDYLSAPKLKPLLEAPKKAEPDPTKPTMSYIMHISREPQDDGYTFIPSSVNISQSDVSITVDPSSDDVNLRREHSRPNVTDWIEGQDTLQKMKDRQNFLRNPRFLPPNAQGGGLSNIQMGAGRKEQAKGSSVIYIEDSLQVFQANPPVLFFVEYTVGQVYEATLELKNITSASRHVRVIPPTTAYFSIGLGRFPGEGGIVAPGMSCKYTVRFAPDSLSDFQDFIIVESQSEELLFVHIEARRPPPSVSKTLFTEQPPFAVSPSLFSLQPGESIVVEVVFFPTAAERTCQVFTFVCDNCQVKDICVQGEGQLIALELISVSEEQDTPTAEEHRDLTSEHFVRFGPCNPNSLQQKKIVVRNNVHLELPFYWQTVKPHLQPLPSGEDGHSSHVESLQDTDDIFHISPEFGLLAPCQNHVFLVTFCPKELKDYHSVCHLVILDVPQLQSNLSVQPVPNEFSDVIGMEIEVKGTTEPYQVLLEPYGIVIPGELLICTTTRKQFKMWNHSKTSISFQWERINSNFHIMEVEPSSGHLEENECFDFDLIVTGEKTEKIVTSLICHIKHHYEPIALPVEVSFKGPTVTISVPSIDFGLMRLGEQCQTSVLLMNTTQLEAPWTLGEKTLHQNVACETQFEPICGTLEPNARMDISIKFISHADHELSEVAALCDIEDMKSPLVLSLKAARAKTLSVFYSLDLASTFFYCPEFFNGNPIDSDSQSQERSAYVMRPLHPSQAKKIEEKSHMDFISSLLANGKGAAFFVTPDNGVLRAFQTQTVDVTAYTDMWGEYTDNLICKVGDLEPSLIPMQMTVKGCPLYFQMTGPQLDSQNEGPIIRFGTHVSGGDTVSRSLRINNPTTFEAFPVKDIDGMWCLLDQEAGKGIKPQTLWCQQTHLSKSQSAAEEECIAEEDAESTLACSHPYHAEKNVLSVRIKPHVGNLSDYPYCITPQQIVIPAKGSSTIHVSFTPLTLTGSSESKCLGKALGFISLDSETAVCVPGKIGRIHGLDLEPVRMNLQAVVKPATLLVQMDDDDEALEFRASAGDLVRQESDTKLLQTQEFDITKSFRLHNTLETPLQFTLKTQPPFLILTPQPKTRASPSSNPSTGDGSFLLLQPQRSMKVKVAFHCSFFLMSFADLADDEMPDSIQVMQNSKGEKKLKFQQTLTINYINGSTQTVPLLAFLDLPSLSLSDESLDFGLCCVDKTQMKEVKFEVRDYKAKFVIHSPLVKIPLIIRVNGSGSLNGSTPDLQ</sequence>
<feature type="region of interest" description="Disordered" evidence="1">
    <location>
        <begin position="1"/>
        <end position="22"/>
    </location>
</feature>
<reference evidence="4" key="1">
    <citation type="submission" date="2024-04" db="EMBL/GenBank/DDBJ databases">
        <title>Salinicola lusitanus LLJ914,a marine bacterium isolated from the Okinawa Trough.</title>
        <authorList>
            <person name="Li J."/>
        </authorList>
    </citation>
    <scope>NUCLEOTIDE SEQUENCE [LARGE SCALE GENOMIC DNA]</scope>
</reference>
<keyword evidence="4" id="KW-1185">Reference proteome</keyword>
<dbReference type="Gene3D" id="2.60.40.10">
    <property type="entry name" value="Immunoglobulins"/>
    <property type="match status" value="6"/>
</dbReference>
<evidence type="ECO:0000313" key="3">
    <source>
        <dbReference type="EMBL" id="KAK7881823.1"/>
    </source>
</evidence>
<dbReference type="EMBL" id="JBBPFD010000022">
    <property type="protein sequence ID" value="KAK7881823.1"/>
    <property type="molecule type" value="Genomic_DNA"/>
</dbReference>